<dbReference type="AlphaFoldDB" id="A0A445AY09"/>
<comment type="caution">
    <text evidence="1">The sequence shown here is derived from an EMBL/GenBank/DDBJ whole genome shotgun (WGS) entry which is preliminary data.</text>
</comment>
<dbReference type="Proteomes" id="UP000289738">
    <property type="component" value="Chromosome B01"/>
</dbReference>
<evidence type="ECO:0000313" key="1">
    <source>
        <dbReference type="EMBL" id="RYR31293.1"/>
    </source>
</evidence>
<reference evidence="1 2" key="1">
    <citation type="submission" date="2019-01" db="EMBL/GenBank/DDBJ databases">
        <title>Sequencing of cultivated peanut Arachis hypogaea provides insights into genome evolution and oil improvement.</title>
        <authorList>
            <person name="Chen X."/>
        </authorList>
    </citation>
    <scope>NUCLEOTIDE SEQUENCE [LARGE SCALE GENOMIC DNA]</scope>
    <source>
        <strain evidence="2">cv. Fuhuasheng</strain>
        <tissue evidence="1">Leaves</tissue>
    </source>
</reference>
<proteinExistence type="predicted"/>
<accession>A0A445AY09</accession>
<organism evidence="1 2">
    <name type="scientific">Arachis hypogaea</name>
    <name type="common">Peanut</name>
    <dbReference type="NCBI Taxonomy" id="3818"/>
    <lineage>
        <taxon>Eukaryota</taxon>
        <taxon>Viridiplantae</taxon>
        <taxon>Streptophyta</taxon>
        <taxon>Embryophyta</taxon>
        <taxon>Tracheophyta</taxon>
        <taxon>Spermatophyta</taxon>
        <taxon>Magnoliopsida</taxon>
        <taxon>eudicotyledons</taxon>
        <taxon>Gunneridae</taxon>
        <taxon>Pentapetalae</taxon>
        <taxon>rosids</taxon>
        <taxon>fabids</taxon>
        <taxon>Fabales</taxon>
        <taxon>Fabaceae</taxon>
        <taxon>Papilionoideae</taxon>
        <taxon>50 kb inversion clade</taxon>
        <taxon>dalbergioids sensu lato</taxon>
        <taxon>Dalbergieae</taxon>
        <taxon>Pterocarpus clade</taxon>
        <taxon>Arachis</taxon>
    </lineage>
</organism>
<protein>
    <recommendedName>
        <fullName evidence="3">Reverse transcriptase domain-containing protein</fullName>
    </recommendedName>
</protein>
<sequence>MNKAREEGRIFGVKIAPSAPAISHLLFANNCIIFSKDSKYLGLLTQWERSKNRALRWIEERVSNKLGD</sequence>
<name>A0A445AY09_ARAHY</name>
<dbReference type="EMBL" id="SDMP01000011">
    <property type="protein sequence ID" value="RYR31293.1"/>
    <property type="molecule type" value="Genomic_DNA"/>
</dbReference>
<gene>
    <name evidence="1" type="ORF">Ahy_B01g056094</name>
</gene>
<evidence type="ECO:0008006" key="3">
    <source>
        <dbReference type="Google" id="ProtNLM"/>
    </source>
</evidence>
<evidence type="ECO:0000313" key="2">
    <source>
        <dbReference type="Proteomes" id="UP000289738"/>
    </source>
</evidence>
<keyword evidence="2" id="KW-1185">Reference proteome</keyword>